<dbReference type="PANTHER" id="PTHR43415:SF3">
    <property type="entry name" value="GNAT-FAMILY ACETYLTRANSFERASE"/>
    <property type="match status" value="1"/>
</dbReference>
<dbReference type="Proteomes" id="UP000027222">
    <property type="component" value="Unassembled WGS sequence"/>
</dbReference>
<dbReference type="GO" id="GO:0016747">
    <property type="term" value="F:acyltransferase activity, transferring groups other than amino-acyl groups"/>
    <property type="evidence" value="ECO:0007669"/>
    <property type="project" value="InterPro"/>
</dbReference>
<dbReference type="PANTHER" id="PTHR43415">
    <property type="entry name" value="SPERMIDINE N(1)-ACETYLTRANSFERASE"/>
    <property type="match status" value="1"/>
</dbReference>
<organism evidence="2 3">
    <name type="scientific">Galerina marginata (strain CBS 339.88)</name>
    <dbReference type="NCBI Taxonomy" id="685588"/>
    <lineage>
        <taxon>Eukaryota</taxon>
        <taxon>Fungi</taxon>
        <taxon>Dikarya</taxon>
        <taxon>Basidiomycota</taxon>
        <taxon>Agaricomycotina</taxon>
        <taxon>Agaricomycetes</taxon>
        <taxon>Agaricomycetidae</taxon>
        <taxon>Agaricales</taxon>
        <taxon>Agaricineae</taxon>
        <taxon>Strophariaceae</taxon>
        <taxon>Galerina</taxon>
    </lineage>
</organism>
<evidence type="ECO:0000313" key="2">
    <source>
        <dbReference type="EMBL" id="KDR72551.1"/>
    </source>
</evidence>
<dbReference type="EMBL" id="KL142388">
    <property type="protein sequence ID" value="KDR72551.1"/>
    <property type="molecule type" value="Genomic_DNA"/>
</dbReference>
<proteinExistence type="predicted"/>
<accession>A0A067SNT2</accession>
<dbReference type="PROSITE" id="PS51186">
    <property type="entry name" value="GNAT"/>
    <property type="match status" value="1"/>
</dbReference>
<dbReference type="Pfam" id="PF00583">
    <property type="entry name" value="Acetyltransf_1"/>
    <property type="match status" value="1"/>
</dbReference>
<sequence>MFCIIETIPSPCPPASASENQGSDLPPAPQPQFVGITGLWAHIERANRHSNYSIVLLPEFWNKGYGKAITKFMVDHAFLHLNMHRISLEVYEGNERAMAVYNKFGFVEEGRQRKANWVNGAWRDIIFMGILAEDWAELKKSEQ</sequence>
<reference evidence="3" key="1">
    <citation type="journal article" date="2014" name="Proc. Natl. Acad. Sci. U.S.A.">
        <title>Extensive sampling of basidiomycete genomes demonstrates inadequacy of the white-rot/brown-rot paradigm for wood decay fungi.</title>
        <authorList>
            <person name="Riley R."/>
            <person name="Salamov A.A."/>
            <person name="Brown D.W."/>
            <person name="Nagy L.G."/>
            <person name="Floudas D."/>
            <person name="Held B.W."/>
            <person name="Levasseur A."/>
            <person name="Lombard V."/>
            <person name="Morin E."/>
            <person name="Otillar R."/>
            <person name="Lindquist E.A."/>
            <person name="Sun H."/>
            <person name="LaButti K.M."/>
            <person name="Schmutz J."/>
            <person name="Jabbour D."/>
            <person name="Luo H."/>
            <person name="Baker S.E."/>
            <person name="Pisabarro A.G."/>
            <person name="Walton J.D."/>
            <person name="Blanchette R.A."/>
            <person name="Henrissat B."/>
            <person name="Martin F."/>
            <person name="Cullen D."/>
            <person name="Hibbett D.S."/>
            <person name="Grigoriev I.V."/>
        </authorList>
    </citation>
    <scope>NUCLEOTIDE SEQUENCE [LARGE SCALE GENOMIC DNA]</scope>
    <source>
        <strain evidence="3">CBS 339.88</strain>
    </source>
</reference>
<keyword evidence="3" id="KW-1185">Reference proteome</keyword>
<feature type="domain" description="N-acetyltransferase" evidence="1">
    <location>
        <begin position="1"/>
        <end position="129"/>
    </location>
</feature>
<dbReference type="OrthoDB" id="630895at2759"/>
<dbReference type="SUPFAM" id="SSF55729">
    <property type="entry name" value="Acyl-CoA N-acyltransferases (Nat)"/>
    <property type="match status" value="1"/>
</dbReference>
<evidence type="ECO:0000259" key="1">
    <source>
        <dbReference type="PROSITE" id="PS51186"/>
    </source>
</evidence>
<gene>
    <name evidence="2" type="ORF">GALMADRAFT_73814</name>
</gene>
<dbReference type="HOGENOM" id="CLU_013985_40_3_1"/>
<dbReference type="Gene3D" id="3.40.630.30">
    <property type="match status" value="1"/>
</dbReference>
<dbReference type="InterPro" id="IPR000182">
    <property type="entry name" value="GNAT_dom"/>
</dbReference>
<dbReference type="InterPro" id="IPR016181">
    <property type="entry name" value="Acyl_CoA_acyltransferase"/>
</dbReference>
<dbReference type="CDD" id="cd04301">
    <property type="entry name" value="NAT_SF"/>
    <property type="match status" value="1"/>
</dbReference>
<dbReference type="AlphaFoldDB" id="A0A067SNT2"/>
<name>A0A067SNT2_GALM3</name>
<evidence type="ECO:0000313" key="3">
    <source>
        <dbReference type="Proteomes" id="UP000027222"/>
    </source>
</evidence>
<protein>
    <recommendedName>
        <fullName evidence="1">N-acetyltransferase domain-containing protein</fullName>
    </recommendedName>
</protein>